<name>A0A095X1Q2_9GAMM</name>
<organism evidence="2 3">
    <name type="scientific">Pseudohaliea rubra DSM 19751</name>
    <dbReference type="NCBI Taxonomy" id="1265313"/>
    <lineage>
        <taxon>Bacteria</taxon>
        <taxon>Pseudomonadati</taxon>
        <taxon>Pseudomonadota</taxon>
        <taxon>Gammaproteobacteria</taxon>
        <taxon>Cellvibrionales</taxon>
        <taxon>Halieaceae</taxon>
        <taxon>Pseudohaliea</taxon>
    </lineage>
</organism>
<reference evidence="2 3" key="1">
    <citation type="journal article" date="2014" name="Genome Announc.">
        <title>Genome Sequence of Gammaproteobacterial Pseudohaliea rubra Type Strain DSM 19751, Isolated from Coastal Seawater of the Mediterranean Sea.</title>
        <authorList>
            <person name="Spring S."/>
            <person name="Fiebig A."/>
            <person name="Riedel T."/>
            <person name="Goker M."/>
            <person name="Klenk H.P."/>
        </authorList>
    </citation>
    <scope>NUCLEOTIDE SEQUENCE [LARGE SCALE GENOMIC DNA]</scope>
    <source>
        <strain evidence="2 3">DSM 19751</strain>
    </source>
</reference>
<feature type="compositionally biased region" description="Basic and acidic residues" evidence="1">
    <location>
        <begin position="28"/>
        <end position="40"/>
    </location>
</feature>
<evidence type="ECO:0000313" key="2">
    <source>
        <dbReference type="EMBL" id="KGE04799.1"/>
    </source>
</evidence>
<dbReference type="EMBL" id="AUVB01000016">
    <property type="protein sequence ID" value="KGE04799.1"/>
    <property type="molecule type" value="Genomic_DNA"/>
</dbReference>
<evidence type="ECO:0000256" key="1">
    <source>
        <dbReference type="SAM" id="MobiDB-lite"/>
    </source>
</evidence>
<evidence type="ECO:0000313" key="3">
    <source>
        <dbReference type="Proteomes" id="UP000029640"/>
    </source>
</evidence>
<comment type="caution">
    <text evidence="2">The sequence shown here is derived from an EMBL/GenBank/DDBJ whole genome shotgun (WGS) entry which is preliminary data.</text>
</comment>
<protein>
    <submittedName>
        <fullName evidence="2">Uncharacterized protein</fullName>
    </submittedName>
</protein>
<sequence>MSGVHQGFTQVLEIDALATAVGLAPVTKEGDTQRPVESRRDPRRGRYRSRRRHALAKQGQVIVELCDVGVPRSVPAPYAHRSRRLTGHAMEVGSGGRTLLPESCQC</sequence>
<proteinExistence type="predicted"/>
<gene>
    <name evidence="2" type="ORF">HRUBRA_00552</name>
</gene>
<feature type="compositionally biased region" description="Basic residues" evidence="1">
    <location>
        <begin position="41"/>
        <end position="53"/>
    </location>
</feature>
<keyword evidence="3" id="KW-1185">Reference proteome</keyword>
<dbReference type="Proteomes" id="UP000029640">
    <property type="component" value="Unassembled WGS sequence"/>
</dbReference>
<dbReference type="STRING" id="1265313.HRUBRA_00552"/>
<dbReference type="HOGENOM" id="CLU_2219454_0_0_6"/>
<dbReference type="AlphaFoldDB" id="A0A095X1Q2"/>
<accession>A0A095X1Q2</accession>
<feature type="region of interest" description="Disordered" evidence="1">
    <location>
        <begin position="26"/>
        <end position="53"/>
    </location>
</feature>